<feature type="compositionally biased region" description="Low complexity" evidence="10">
    <location>
        <begin position="856"/>
        <end position="869"/>
    </location>
</feature>
<proteinExistence type="inferred from homology"/>
<evidence type="ECO:0000256" key="3">
    <source>
        <dbReference type="ARBA" id="ARBA00022618"/>
    </source>
</evidence>
<evidence type="ECO:0000256" key="1">
    <source>
        <dbReference type="ARBA" id="ARBA00004300"/>
    </source>
</evidence>
<dbReference type="InterPro" id="IPR016024">
    <property type="entry name" value="ARM-type_fold"/>
</dbReference>
<feature type="domain" description="TOG" evidence="11">
    <location>
        <begin position="302"/>
        <end position="541"/>
    </location>
</feature>
<dbReference type="InterPro" id="IPR034085">
    <property type="entry name" value="TOG"/>
</dbReference>
<dbReference type="GO" id="GO:0005813">
    <property type="term" value="C:centrosome"/>
    <property type="evidence" value="ECO:0007669"/>
    <property type="project" value="UniProtKB-SubCell"/>
</dbReference>
<feature type="region of interest" description="Disordered" evidence="10">
    <location>
        <begin position="1188"/>
        <end position="1235"/>
    </location>
</feature>
<evidence type="ECO:0000256" key="5">
    <source>
        <dbReference type="ARBA" id="ARBA00022776"/>
    </source>
</evidence>
<dbReference type="InterPro" id="IPR011989">
    <property type="entry name" value="ARM-like"/>
</dbReference>
<dbReference type="InterPro" id="IPR045110">
    <property type="entry name" value="XMAP215"/>
</dbReference>
<evidence type="ECO:0000259" key="11">
    <source>
        <dbReference type="SMART" id="SM01349"/>
    </source>
</evidence>
<dbReference type="SUPFAM" id="SSF48371">
    <property type="entry name" value="ARM repeat"/>
    <property type="match status" value="2"/>
</dbReference>
<feature type="domain" description="TOG" evidence="11">
    <location>
        <begin position="55"/>
        <end position="294"/>
    </location>
</feature>
<evidence type="ECO:0000256" key="6">
    <source>
        <dbReference type="ARBA" id="ARBA00023212"/>
    </source>
</evidence>
<dbReference type="GO" id="GO:0051301">
    <property type="term" value="P:cell division"/>
    <property type="evidence" value="ECO:0007669"/>
    <property type="project" value="UniProtKB-KW"/>
</dbReference>
<evidence type="ECO:0000256" key="4">
    <source>
        <dbReference type="ARBA" id="ARBA00022737"/>
    </source>
</evidence>
<dbReference type="GO" id="GO:0051231">
    <property type="term" value="P:spindle elongation"/>
    <property type="evidence" value="ECO:0007669"/>
    <property type="project" value="UniProtKB-ARBA"/>
</dbReference>
<feature type="domain" description="TOG" evidence="11">
    <location>
        <begin position="952"/>
        <end position="1192"/>
    </location>
</feature>
<feature type="region of interest" description="Disordered" evidence="10">
    <location>
        <begin position="548"/>
        <end position="580"/>
    </location>
</feature>
<evidence type="ECO:0000313" key="13">
    <source>
        <dbReference type="WBParaSite" id="Minc3s03030g32498"/>
    </source>
</evidence>
<feature type="repeat" description="HEAT" evidence="9">
    <location>
        <begin position="759"/>
        <end position="795"/>
    </location>
</feature>
<feature type="compositionally biased region" description="Polar residues" evidence="10">
    <location>
        <begin position="1196"/>
        <end position="1224"/>
    </location>
</feature>
<dbReference type="Gene3D" id="1.25.10.10">
    <property type="entry name" value="Leucine-rich Repeat Variant"/>
    <property type="match status" value="5"/>
</dbReference>
<feature type="compositionally biased region" description="Polar residues" evidence="10">
    <location>
        <begin position="1315"/>
        <end position="1331"/>
    </location>
</feature>
<keyword evidence="4" id="KW-0677">Repeat</keyword>
<evidence type="ECO:0000256" key="7">
    <source>
        <dbReference type="ARBA" id="ARBA00023306"/>
    </source>
</evidence>
<dbReference type="GO" id="GO:0030951">
    <property type="term" value="P:establishment or maintenance of microtubule cytoskeleton polarity"/>
    <property type="evidence" value="ECO:0007669"/>
    <property type="project" value="InterPro"/>
</dbReference>
<evidence type="ECO:0000256" key="9">
    <source>
        <dbReference type="PROSITE-ProRule" id="PRU00103"/>
    </source>
</evidence>
<name>A0A914N1R2_MELIC</name>
<dbReference type="FunFam" id="1.25.10.10:FF:000019">
    <property type="entry name" value="Cytoskeleton-associated protein 5"/>
    <property type="match status" value="3"/>
</dbReference>
<comment type="subcellular location">
    <subcellularLocation>
        <location evidence="1">Cytoplasm</location>
        <location evidence="1">Cytoskeleton</location>
        <location evidence="1">Microtubule organizing center</location>
        <location evidence="1">Centrosome</location>
    </subcellularLocation>
</comment>
<feature type="region of interest" description="Disordered" evidence="10">
    <location>
        <begin position="832"/>
        <end position="913"/>
    </location>
</feature>
<dbReference type="FunFam" id="1.25.10.10:FF:000050">
    <property type="entry name" value="Cytoskeleton-associated protein 5 isoform X1"/>
    <property type="match status" value="1"/>
</dbReference>
<feature type="domain" description="TOG" evidence="11">
    <location>
        <begin position="586"/>
        <end position="825"/>
    </location>
</feature>
<keyword evidence="2" id="KW-0963">Cytoplasm</keyword>
<evidence type="ECO:0000256" key="10">
    <source>
        <dbReference type="SAM" id="MobiDB-lite"/>
    </source>
</evidence>
<keyword evidence="12" id="KW-1185">Reference proteome</keyword>
<protein>
    <submittedName>
        <fullName evidence="13">TOG domain-containing protein</fullName>
    </submittedName>
</protein>
<dbReference type="GO" id="GO:0061863">
    <property type="term" value="F:microtubule plus end polymerase"/>
    <property type="evidence" value="ECO:0007669"/>
    <property type="project" value="InterPro"/>
</dbReference>
<comment type="similarity">
    <text evidence="8">Belongs to the TOG/XMAP215 family.</text>
</comment>
<keyword evidence="6" id="KW-0206">Cytoskeleton</keyword>
<dbReference type="GO" id="GO:0051010">
    <property type="term" value="F:microtubule plus-end binding"/>
    <property type="evidence" value="ECO:0007669"/>
    <property type="project" value="InterPro"/>
</dbReference>
<dbReference type="Proteomes" id="UP000887563">
    <property type="component" value="Unplaced"/>
</dbReference>
<feature type="region of interest" description="Disordered" evidence="10">
    <location>
        <begin position="1315"/>
        <end position="1334"/>
    </location>
</feature>
<keyword evidence="7" id="KW-0131">Cell cycle</keyword>
<evidence type="ECO:0000313" key="12">
    <source>
        <dbReference type="Proteomes" id="UP000887563"/>
    </source>
</evidence>
<dbReference type="InterPro" id="IPR000357">
    <property type="entry name" value="HEAT"/>
</dbReference>
<dbReference type="Pfam" id="PF21040">
    <property type="entry name" value="CEP104-like_TOG"/>
    <property type="match status" value="1"/>
</dbReference>
<accession>A0A914N1R2</accession>
<dbReference type="Pfam" id="PF02985">
    <property type="entry name" value="HEAT"/>
    <property type="match status" value="3"/>
</dbReference>
<dbReference type="SMART" id="SM01349">
    <property type="entry name" value="TOG"/>
    <property type="match status" value="4"/>
</dbReference>
<dbReference type="PANTHER" id="PTHR12609">
    <property type="entry name" value="MICROTUBULE ASSOCIATED PROTEIN XMAP215"/>
    <property type="match status" value="1"/>
</dbReference>
<dbReference type="InterPro" id="IPR021133">
    <property type="entry name" value="HEAT_type_2"/>
</dbReference>
<evidence type="ECO:0000256" key="8">
    <source>
        <dbReference type="ARBA" id="ARBA00025722"/>
    </source>
</evidence>
<keyword evidence="3" id="KW-0132">Cell division</keyword>
<sequence>MDPFELLEPVDIIPKLPADLDTNLASKKWQERKTVLDSVHEILLKNPKLDMDPFELLDPVDIIPKLPADLDTNLASKKWQERKTVLDSVHEILLKNPKLVDNPDCGDLIDKLTKVLKSDANINCAAVAAKCLTGMAKGLRNKFGPHTASLSPIIFDKFKEKKPHLRDPLIELIDAVFATTTLNNLSASILEAAKKPNPSQKSQLDHFIYRTFRSLNSKDIPKGLLKDLIASLTNHASDSDPEVRDASCAALGAIQKCIGESALAVFLGAEIVKDSTKMSKIAEYREKAVVEAESLKQIDPFELLEPVDIIPKLPGDLDTQLASKKWQERKAVLDSVHGILLENPKLADNPDYGDLIDKLTKVLKADANINCAAVAAKCLTGMAKGLRNKFGPHTASLSPIIFDKFKEKKPHLRDPLIELIDAVFATTTLNNLSASILEAAKKPNPSQKSQLDHFIYRTFRSLNSKDIPKGLLKDLIASLTNHASDSDPEVRDASCAALGAIQKCIGESALAVFLGAEIVKDSTKMSKIAEYREKAVVEAESLKEASENNCASAASSQQSQQQISTNTNNQQQSVPEPQPQQIDPFELLEPVDIIPKLPGDLDTQLASKKWQERKAVLDSVHGILLENPKLADNPDYGDLIDKLTKVLKADANINCAAVAAKCLTGMAKGLRNKFGPHTASLSPIIFDKFKEKKPHLRDPLIELIDAVFATTNLNNLSPSILEAAKKPNPSQKSQLDHFIYRTFRSLNSKDIPKGLLKDLISSLTNHASDSDPEVRDASCAALGAIQKCIGESALAVFLGAEIVKDSTKMSKIAEYREKAVSECPNAKIESVKSIVAAPPPPNVKKVDETKSKGQSNTAKPTTAAANNKPESVPDSVENSEDDASTQVQQPNQKKAVKNSKQQQKPEQPKVEPKVEVSEPEFLLLFKSDRALRLKEEKALKTLKWNFDTPTAEHLEQLTNSLTAVTKPPLTGQLFNKDFKQHIKAIEYLNEVHAASPECIINNIDLLLKWSTLRFFDTNPTVLIKVLEFILAVFTQMEAMNEGLNDLEMQSFLPYLLLKCGDSKDMIRIQVRKIVHVLNSISVPAKIFPLILDSLKTKNSRQKTEGLVIAESLIEILGLSITTTPQITMRTFGACIAERDAAVRNAALNAIITVYRGMGCDRDKIFSLIGQLGEKERAMLDERIKRTGAFDPKYANRPQTTRDMSTSRLNSRMQNSSSQPNSTIRARSASGPRRPLDLALPGNNSMMVAGADDNNNNNVRAPRRSHNVTATGLSSAHSHAALSSALNQTGGRFQLDPKFFQNDFDDGGRTLVVNSGGANQSTSLNSTFTKNDVGQPERGVLANRNVQPSGSSIDQQDLQPIKPVIRPVSTFSRRSESVSSISSLESTEYIDRAVHNVSCLQLSIADEAIAQLLHLLNDPNNRQYIIDRSELILKMIVTQVFHIRSQHLEQLESGKEASRDEQNFSKENELNEFLRSICNFLSTLTNETHIMKRISADTLRGFIEAILSLVCDQRLSGFKDQVFRSLNVVVIRLCEFTHPSVCFLALMKLIMKYQAAEPKGKMMDLLRKCMIKRTETLTDPAIVDMIDIPTLLEHINTYITRFYITTNEGHDSDASVKETSKLLFICVQRIVVKKKYSILNYLDHLPENSHIVLYVKRCVRAVGKRNTTGDEKTPDGTPPFMEEMEKLFARIDDDIFSGAVEDLYNFMDIHPEQNANLEQFMSKCIYASLIRKAFVEIRKCRLERKPLIP</sequence>
<keyword evidence="5" id="KW-0498">Mitosis</keyword>
<evidence type="ECO:0000256" key="2">
    <source>
        <dbReference type="ARBA" id="ARBA00022490"/>
    </source>
</evidence>
<feature type="repeat" description="HEAT" evidence="9">
    <location>
        <begin position="228"/>
        <end position="264"/>
    </location>
</feature>
<organism evidence="12 13">
    <name type="scientific">Meloidogyne incognita</name>
    <name type="common">Southern root-knot nematode worm</name>
    <name type="synonym">Oxyuris incognita</name>
    <dbReference type="NCBI Taxonomy" id="6306"/>
    <lineage>
        <taxon>Eukaryota</taxon>
        <taxon>Metazoa</taxon>
        <taxon>Ecdysozoa</taxon>
        <taxon>Nematoda</taxon>
        <taxon>Chromadorea</taxon>
        <taxon>Rhabditida</taxon>
        <taxon>Tylenchina</taxon>
        <taxon>Tylenchomorpha</taxon>
        <taxon>Tylenchoidea</taxon>
        <taxon>Meloidogynidae</taxon>
        <taxon>Meloidogyninae</taxon>
        <taxon>Meloidogyne</taxon>
        <taxon>Meloidogyne incognita group</taxon>
    </lineage>
</organism>
<reference evidence="13" key="1">
    <citation type="submission" date="2022-11" db="UniProtKB">
        <authorList>
            <consortium name="WormBaseParasite"/>
        </authorList>
    </citation>
    <scope>IDENTIFICATION</scope>
</reference>
<dbReference type="PROSITE" id="PS50077">
    <property type="entry name" value="HEAT_REPEAT"/>
    <property type="match status" value="3"/>
</dbReference>
<dbReference type="GO" id="GO:0046785">
    <property type="term" value="P:microtubule polymerization"/>
    <property type="evidence" value="ECO:0007669"/>
    <property type="project" value="InterPro"/>
</dbReference>
<dbReference type="WBParaSite" id="Minc3s03030g32498">
    <property type="protein sequence ID" value="Minc3s03030g32498"/>
    <property type="gene ID" value="Minc3s03030g32498"/>
</dbReference>
<dbReference type="GO" id="GO:0005874">
    <property type="term" value="C:microtubule"/>
    <property type="evidence" value="ECO:0007669"/>
    <property type="project" value="UniProtKB-ARBA"/>
</dbReference>
<feature type="repeat" description="HEAT" evidence="9">
    <location>
        <begin position="475"/>
        <end position="511"/>
    </location>
</feature>